<reference evidence="1 2" key="1">
    <citation type="journal article" date="2022" name="DNA Res.">
        <title>Chromosomal-level genome assembly of the orchid tree Bauhinia variegata (Leguminosae; Cercidoideae) supports the allotetraploid origin hypothesis of Bauhinia.</title>
        <authorList>
            <person name="Zhong Y."/>
            <person name="Chen Y."/>
            <person name="Zheng D."/>
            <person name="Pang J."/>
            <person name="Liu Y."/>
            <person name="Luo S."/>
            <person name="Meng S."/>
            <person name="Qian L."/>
            <person name="Wei D."/>
            <person name="Dai S."/>
            <person name="Zhou R."/>
        </authorList>
    </citation>
    <scope>NUCLEOTIDE SEQUENCE [LARGE SCALE GENOMIC DNA]</scope>
    <source>
        <strain evidence="1">BV-YZ2020</strain>
    </source>
</reference>
<comment type="caution">
    <text evidence="1">The sequence shown here is derived from an EMBL/GenBank/DDBJ whole genome shotgun (WGS) entry which is preliminary data.</text>
</comment>
<evidence type="ECO:0000313" key="1">
    <source>
        <dbReference type="EMBL" id="KAI4329282.1"/>
    </source>
</evidence>
<organism evidence="1 2">
    <name type="scientific">Bauhinia variegata</name>
    <name type="common">Purple orchid tree</name>
    <name type="synonym">Phanera variegata</name>
    <dbReference type="NCBI Taxonomy" id="167791"/>
    <lineage>
        <taxon>Eukaryota</taxon>
        <taxon>Viridiplantae</taxon>
        <taxon>Streptophyta</taxon>
        <taxon>Embryophyta</taxon>
        <taxon>Tracheophyta</taxon>
        <taxon>Spermatophyta</taxon>
        <taxon>Magnoliopsida</taxon>
        <taxon>eudicotyledons</taxon>
        <taxon>Gunneridae</taxon>
        <taxon>Pentapetalae</taxon>
        <taxon>rosids</taxon>
        <taxon>fabids</taxon>
        <taxon>Fabales</taxon>
        <taxon>Fabaceae</taxon>
        <taxon>Cercidoideae</taxon>
        <taxon>Cercideae</taxon>
        <taxon>Bauhiniinae</taxon>
        <taxon>Bauhinia</taxon>
    </lineage>
</organism>
<evidence type="ECO:0000313" key="2">
    <source>
        <dbReference type="Proteomes" id="UP000828941"/>
    </source>
</evidence>
<dbReference type="EMBL" id="CM039433">
    <property type="protein sequence ID" value="KAI4329282.1"/>
    <property type="molecule type" value="Genomic_DNA"/>
</dbReference>
<gene>
    <name evidence="1" type="ORF">L6164_021564</name>
</gene>
<sequence>MMDLISDLPDDVVRDCLFRVSYRQLPAVTAVCKGWKTEIELPEFRRWRKSTGHSQKLVVMSQTRIDSDKCGSEFVKCPMNPVYGLTIFEPDTGAWSDLPPAPGLGSGLPMFCQLAGVGYDLVVMGGWDPNSWKASNSVFIYNFMSAKWRRGTDMPGGPRTFFACASDSDRTVYVAGGHDEDKNALRSAFAYDVARDEWVELPQMSRERDECKAVFRRGKLHVIGGYGTEMQGRFERSAEAFDVATWRWSQMEEDFLGSATCPRTCVQGDDERIFMCVDGEVVALQGSTWQAVAKVPAEIRNVAFVRTWQGALMLVGSSGYGEPHMAFVLDIRSWNWRKLETPEYTGHVQSGCLLEI</sequence>
<proteinExistence type="predicted"/>
<name>A0ACB9N0B7_BAUVA</name>
<accession>A0ACB9N0B7</accession>
<protein>
    <submittedName>
        <fullName evidence="1">Uncharacterized protein</fullName>
    </submittedName>
</protein>
<keyword evidence="2" id="KW-1185">Reference proteome</keyword>
<dbReference type="Proteomes" id="UP000828941">
    <property type="component" value="Chromosome 8"/>
</dbReference>